<sequence length="101" mass="11599">MLPVKRRFLSPLIQRCNCGLQASFCHLFQCLHRCTSSELGNAYANSLSPLRSRRVPDSKPDSFKEPPCLWTWCTLNLKWVKCPSAGVVWKFRERGAFVLVI</sequence>
<reference evidence="1 2" key="1">
    <citation type="journal article" date="2019" name="Sci. Rep.">
        <title>Orb-weaving spider Araneus ventricosus genome elucidates the spidroin gene catalogue.</title>
        <authorList>
            <person name="Kono N."/>
            <person name="Nakamura H."/>
            <person name="Ohtoshi R."/>
            <person name="Moran D.A.P."/>
            <person name="Shinohara A."/>
            <person name="Yoshida Y."/>
            <person name="Fujiwara M."/>
            <person name="Mori M."/>
            <person name="Tomita M."/>
            <person name="Arakawa K."/>
        </authorList>
    </citation>
    <scope>NUCLEOTIDE SEQUENCE [LARGE SCALE GENOMIC DNA]</scope>
</reference>
<gene>
    <name evidence="1" type="ORF">AVEN_142629_1</name>
</gene>
<evidence type="ECO:0000313" key="1">
    <source>
        <dbReference type="EMBL" id="GBO15973.1"/>
    </source>
</evidence>
<name>A0A4Y2UT70_ARAVE</name>
<dbReference type="EMBL" id="BGPR01039920">
    <property type="protein sequence ID" value="GBO15973.1"/>
    <property type="molecule type" value="Genomic_DNA"/>
</dbReference>
<protein>
    <submittedName>
        <fullName evidence="1">Uncharacterized protein</fullName>
    </submittedName>
</protein>
<dbReference type="Proteomes" id="UP000499080">
    <property type="component" value="Unassembled WGS sequence"/>
</dbReference>
<keyword evidence="2" id="KW-1185">Reference proteome</keyword>
<evidence type="ECO:0000313" key="2">
    <source>
        <dbReference type="Proteomes" id="UP000499080"/>
    </source>
</evidence>
<comment type="caution">
    <text evidence="1">The sequence shown here is derived from an EMBL/GenBank/DDBJ whole genome shotgun (WGS) entry which is preliminary data.</text>
</comment>
<proteinExistence type="predicted"/>
<accession>A0A4Y2UT70</accession>
<organism evidence="1 2">
    <name type="scientific">Araneus ventricosus</name>
    <name type="common">Orbweaver spider</name>
    <name type="synonym">Epeira ventricosa</name>
    <dbReference type="NCBI Taxonomy" id="182803"/>
    <lineage>
        <taxon>Eukaryota</taxon>
        <taxon>Metazoa</taxon>
        <taxon>Ecdysozoa</taxon>
        <taxon>Arthropoda</taxon>
        <taxon>Chelicerata</taxon>
        <taxon>Arachnida</taxon>
        <taxon>Araneae</taxon>
        <taxon>Araneomorphae</taxon>
        <taxon>Entelegynae</taxon>
        <taxon>Araneoidea</taxon>
        <taxon>Araneidae</taxon>
        <taxon>Araneus</taxon>
    </lineage>
</organism>
<dbReference type="AlphaFoldDB" id="A0A4Y2UT70"/>